<gene>
    <name evidence="2" type="ORF">MAR_017095</name>
</gene>
<dbReference type="InterPro" id="IPR011604">
    <property type="entry name" value="PDDEXK-like_dom_sf"/>
</dbReference>
<dbReference type="SUPFAM" id="SSF52980">
    <property type="entry name" value="Restriction endonuclease-like"/>
    <property type="match status" value="1"/>
</dbReference>
<dbReference type="Gene3D" id="3.90.320.10">
    <property type="match status" value="1"/>
</dbReference>
<organism evidence="2 3">
    <name type="scientific">Mya arenaria</name>
    <name type="common">Soft-shell clam</name>
    <dbReference type="NCBI Taxonomy" id="6604"/>
    <lineage>
        <taxon>Eukaryota</taxon>
        <taxon>Metazoa</taxon>
        <taxon>Spiralia</taxon>
        <taxon>Lophotrochozoa</taxon>
        <taxon>Mollusca</taxon>
        <taxon>Bivalvia</taxon>
        <taxon>Autobranchia</taxon>
        <taxon>Heteroconchia</taxon>
        <taxon>Euheterodonta</taxon>
        <taxon>Imparidentia</taxon>
        <taxon>Neoheterodontei</taxon>
        <taxon>Myida</taxon>
        <taxon>Myoidea</taxon>
        <taxon>Myidae</taxon>
        <taxon>Mya</taxon>
    </lineage>
</organism>
<reference evidence="2" key="1">
    <citation type="submission" date="2022-11" db="EMBL/GenBank/DDBJ databases">
        <title>Centuries of genome instability and evolution in soft-shell clam transmissible cancer (bioRxiv).</title>
        <authorList>
            <person name="Hart S.F.M."/>
            <person name="Yonemitsu M.A."/>
            <person name="Giersch R.M."/>
            <person name="Beal B.F."/>
            <person name="Arriagada G."/>
            <person name="Davis B.W."/>
            <person name="Ostrander E.A."/>
            <person name="Goff S.P."/>
            <person name="Metzger M.J."/>
        </authorList>
    </citation>
    <scope>NUCLEOTIDE SEQUENCE</scope>
    <source>
        <strain evidence="2">MELC-2E11</strain>
        <tissue evidence="2">Siphon/mantle</tissue>
    </source>
</reference>
<dbReference type="PANTHER" id="PTHR46609:SF7">
    <property type="match status" value="1"/>
</dbReference>
<dbReference type="InterPro" id="IPR019080">
    <property type="entry name" value="YqaJ_viral_recombinase"/>
</dbReference>
<dbReference type="Pfam" id="PF09588">
    <property type="entry name" value="YqaJ"/>
    <property type="match status" value="1"/>
</dbReference>
<evidence type="ECO:0000259" key="1">
    <source>
        <dbReference type="Pfam" id="PF09588"/>
    </source>
</evidence>
<sequence>MDGLKVSQAQAEEIEQMTWKQSDCPEWHKLRHKRLKSSTFKDILIRKKDFGSLPDRLTSIEKSKERPSSKALKMKAMMYWNTAHIKISSPDRIVYHPNEIITFSVLEVKCPMKDSNKDAQFLKHKSNGTYYLKKSHAYYPQVLGQMAIRWHRSLNMKTGAAPPFYVLLQILHREAKDVEEQIHLVSELSLRRIQRKSTRSMQWRLFSAWDAYTASDISISGLLKKVSVIYGHRVLRTEEVEDDD</sequence>
<dbReference type="InterPro" id="IPR051703">
    <property type="entry name" value="NF-kappa-B_Signaling_Reg"/>
</dbReference>
<name>A0ABY7EEB3_MYAAR</name>
<proteinExistence type="predicted"/>
<protein>
    <recommendedName>
        <fullName evidence="1">YqaJ viral recombinase domain-containing protein</fullName>
    </recommendedName>
</protein>
<dbReference type="InterPro" id="IPR011335">
    <property type="entry name" value="Restrct_endonuc-II-like"/>
</dbReference>
<keyword evidence="3" id="KW-1185">Reference proteome</keyword>
<dbReference type="EMBL" id="CP111017">
    <property type="protein sequence ID" value="WAR07137.1"/>
    <property type="molecule type" value="Genomic_DNA"/>
</dbReference>
<accession>A0ABY7EEB3</accession>
<dbReference type="PANTHER" id="PTHR46609">
    <property type="entry name" value="EXONUCLEASE, PHAGE-TYPE/RECB, C-TERMINAL DOMAIN-CONTAINING PROTEIN"/>
    <property type="match status" value="1"/>
</dbReference>
<evidence type="ECO:0000313" key="2">
    <source>
        <dbReference type="EMBL" id="WAR07137.1"/>
    </source>
</evidence>
<dbReference type="Proteomes" id="UP001164746">
    <property type="component" value="Chromosome 6"/>
</dbReference>
<evidence type="ECO:0000313" key="3">
    <source>
        <dbReference type="Proteomes" id="UP001164746"/>
    </source>
</evidence>
<feature type="domain" description="YqaJ viral recombinase" evidence="1">
    <location>
        <begin position="75"/>
        <end position="148"/>
    </location>
</feature>